<accession>A0A210PRS7</accession>
<feature type="compositionally biased region" description="Polar residues" evidence="1">
    <location>
        <begin position="60"/>
        <end position="72"/>
    </location>
</feature>
<dbReference type="EMBL" id="NEDP02005538">
    <property type="protein sequence ID" value="OWF39189.1"/>
    <property type="molecule type" value="Genomic_DNA"/>
</dbReference>
<comment type="caution">
    <text evidence="2">The sequence shown here is derived from an EMBL/GenBank/DDBJ whole genome shotgun (WGS) entry which is preliminary data.</text>
</comment>
<feature type="region of interest" description="Disordered" evidence="1">
    <location>
        <begin position="519"/>
        <end position="539"/>
    </location>
</feature>
<feature type="region of interest" description="Disordered" evidence="1">
    <location>
        <begin position="279"/>
        <end position="380"/>
    </location>
</feature>
<feature type="compositionally biased region" description="Polar residues" evidence="1">
    <location>
        <begin position="301"/>
        <end position="310"/>
    </location>
</feature>
<organism evidence="2 3">
    <name type="scientific">Mizuhopecten yessoensis</name>
    <name type="common">Japanese scallop</name>
    <name type="synonym">Patinopecten yessoensis</name>
    <dbReference type="NCBI Taxonomy" id="6573"/>
    <lineage>
        <taxon>Eukaryota</taxon>
        <taxon>Metazoa</taxon>
        <taxon>Spiralia</taxon>
        <taxon>Lophotrochozoa</taxon>
        <taxon>Mollusca</taxon>
        <taxon>Bivalvia</taxon>
        <taxon>Autobranchia</taxon>
        <taxon>Pteriomorphia</taxon>
        <taxon>Pectinida</taxon>
        <taxon>Pectinoidea</taxon>
        <taxon>Pectinidae</taxon>
        <taxon>Mizuhopecten</taxon>
    </lineage>
</organism>
<evidence type="ECO:0000256" key="1">
    <source>
        <dbReference type="SAM" id="MobiDB-lite"/>
    </source>
</evidence>
<protein>
    <submittedName>
        <fullName evidence="2">Uncharacterized protein</fullName>
    </submittedName>
</protein>
<proteinExistence type="predicted"/>
<dbReference type="Proteomes" id="UP000242188">
    <property type="component" value="Unassembled WGS sequence"/>
</dbReference>
<dbReference type="AlphaFoldDB" id="A0A210PRS7"/>
<keyword evidence="3" id="KW-1185">Reference proteome</keyword>
<feature type="compositionally biased region" description="Acidic residues" evidence="1">
    <location>
        <begin position="312"/>
        <end position="324"/>
    </location>
</feature>
<name>A0A210PRS7_MIZYE</name>
<feature type="region of interest" description="Disordered" evidence="1">
    <location>
        <begin position="472"/>
        <end position="500"/>
    </location>
</feature>
<gene>
    <name evidence="2" type="ORF">KP79_PYT02308</name>
</gene>
<feature type="compositionally biased region" description="Low complexity" evidence="1">
    <location>
        <begin position="50"/>
        <end position="59"/>
    </location>
</feature>
<feature type="compositionally biased region" description="Basic and acidic residues" evidence="1">
    <location>
        <begin position="325"/>
        <end position="336"/>
    </location>
</feature>
<feature type="compositionally biased region" description="Low complexity" evidence="1">
    <location>
        <begin position="281"/>
        <end position="297"/>
    </location>
</feature>
<feature type="compositionally biased region" description="Basic and acidic residues" evidence="1">
    <location>
        <begin position="13"/>
        <end position="24"/>
    </location>
</feature>
<feature type="compositionally biased region" description="Basic and acidic residues" evidence="1">
    <location>
        <begin position="371"/>
        <end position="380"/>
    </location>
</feature>
<evidence type="ECO:0000313" key="2">
    <source>
        <dbReference type="EMBL" id="OWF39189.1"/>
    </source>
</evidence>
<feature type="compositionally biased region" description="Polar residues" evidence="1">
    <location>
        <begin position="352"/>
        <end position="367"/>
    </location>
</feature>
<feature type="region of interest" description="Disordered" evidence="1">
    <location>
        <begin position="1"/>
        <end position="73"/>
    </location>
</feature>
<sequence>MPRKRKKTPSYRMVRDRNRKLTGERRRKRKAILALDKQDESTPNIDEPTESTSNTSPNTGLTPDNNCQTKSTSDGDRIFKYYSDDIHSKNEDSYRPTTLSIDHTVPKLEYTPKKYQTVITNQNQEKKRARGRPTKYNLEWEAGTKSKEYDPNVVQCCLCFRNLLFGCNGQKVFKKHKHFETNNVICSSCQQVSDVNTSSTNTSQSQNTYEKLEHLSEMSPGSIKPVTKVVYVVRPPSEIDKLIIKKPRIYKKRRTLTPALIDDLFDSSYEDVKDCIGEGASSSHTNNTKHASTTTTHIWPKSNSIDNQITSYDDDEDDDCDDDSETKSDDNDERLTRYSSRTLFVKVGKPRSSGNSSVDLQSSTTSRNHQKTLDRRDDKPAVVDGYLRTEVKREPVDPEYEFSLSNSSFEKNLDVEVKIENVDPTQEHFSQTYDGTAVEQPLPGQYVNEDLACINSGIGEKTDNFIPTFGNSEKDPFSSKHFHKTDDSVGSAAEEPPQSQNLHVNKDLAYIYLSNQDGASLNIPKSSQEKERSRSPGDNCVAVIPVLHAQEYIKKEAGTE</sequence>
<reference evidence="2 3" key="1">
    <citation type="journal article" date="2017" name="Nat. Ecol. Evol.">
        <title>Scallop genome provides insights into evolution of bilaterian karyotype and development.</title>
        <authorList>
            <person name="Wang S."/>
            <person name="Zhang J."/>
            <person name="Jiao W."/>
            <person name="Li J."/>
            <person name="Xun X."/>
            <person name="Sun Y."/>
            <person name="Guo X."/>
            <person name="Huan P."/>
            <person name="Dong B."/>
            <person name="Zhang L."/>
            <person name="Hu X."/>
            <person name="Sun X."/>
            <person name="Wang J."/>
            <person name="Zhao C."/>
            <person name="Wang Y."/>
            <person name="Wang D."/>
            <person name="Huang X."/>
            <person name="Wang R."/>
            <person name="Lv J."/>
            <person name="Li Y."/>
            <person name="Zhang Z."/>
            <person name="Liu B."/>
            <person name="Lu W."/>
            <person name="Hui Y."/>
            <person name="Liang J."/>
            <person name="Zhou Z."/>
            <person name="Hou R."/>
            <person name="Li X."/>
            <person name="Liu Y."/>
            <person name="Li H."/>
            <person name="Ning X."/>
            <person name="Lin Y."/>
            <person name="Zhao L."/>
            <person name="Xing Q."/>
            <person name="Dou J."/>
            <person name="Li Y."/>
            <person name="Mao J."/>
            <person name="Guo H."/>
            <person name="Dou H."/>
            <person name="Li T."/>
            <person name="Mu C."/>
            <person name="Jiang W."/>
            <person name="Fu Q."/>
            <person name="Fu X."/>
            <person name="Miao Y."/>
            <person name="Liu J."/>
            <person name="Yu Q."/>
            <person name="Li R."/>
            <person name="Liao H."/>
            <person name="Li X."/>
            <person name="Kong Y."/>
            <person name="Jiang Z."/>
            <person name="Chourrout D."/>
            <person name="Li R."/>
            <person name="Bao Z."/>
        </authorList>
    </citation>
    <scope>NUCLEOTIDE SEQUENCE [LARGE SCALE GENOMIC DNA]</scope>
    <source>
        <strain evidence="2 3">PY_sf001</strain>
    </source>
</reference>
<evidence type="ECO:0000313" key="3">
    <source>
        <dbReference type="Proteomes" id="UP000242188"/>
    </source>
</evidence>